<name>A0A975BA79_9BACT</name>
<dbReference type="RefSeq" id="WP_207687870.1">
    <property type="nucleotide sequence ID" value="NZ_CP061799.1"/>
</dbReference>
<reference evidence="2" key="1">
    <citation type="journal article" date="2021" name="Microb. Physiol.">
        <title>Proteogenomic Insights into the Physiology of Marine, Sulfate-Reducing, Filamentous Desulfonema limicola and Desulfonema magnum.</title>
        <authorList>
            <person name="Schnaars V."/>
            <person name="Wohlbrand L."/>
            <person name="Scheve S."/>
            <person name="Hinrichs C."/>
            <person name="Reinhardt R."/>
            <person name="Rabus R."/>
        </authorList>
    </citation>
    <scope>NUCLEOTIDE SEQUENCE</scope>
    <source>
        <strain evidence="2">5ac10</strain>
    </source>
</reference>
<dbReference type="Proteomes" id="UP000663720">
    <property type="component" value="Chromosome"/>
</dbReference>
<dbReference type="InterPro" id="IPR050256">
    <property type="entry name" value="Glycosyltransferase_2"/>
</dbReference>
<dbReference type="EMBL" id="CP061799">
    <property type="protein sequence ID" value="QTA81889.1"/>
    <property type="molecule type" value="Genomic_DNA"/>
</dbReference>
<protein>
    <submittedName>
        <fullName evidence="2">Glycosyl transferase, family II</fullName>
    </submittedName>
</protein>
<dbReference type="SUPFAM" id="SSF53448">
    <property type="entry name" value="Nucleotide-diphospho-sugar transferases"/>
    <property type="match status" value="1"/>
</dbReference>
<evidence type="ECO:0000313" key="2">
    <source>
        <dbReference type="EMBL" id="QTA81889.1"/>
    </source>
</evidence>
<accession>A0A975BA79</accession>
<gene>
    <name evidence="2" type="ORF">dnl_42460</name>
</gene>
<dbReference type="InterPro" id="IPR001173">
    <property type="entry name" value="Glyco_trans_2-like"/>
</dbReference>
<keyword evidence="2" id="KW-0808">Transferase</keyword>
<dbReference type="PANTHER" id="PTHR48090">
    <property type="entry name" value="UNDECAPRENYL-PHOSPHATE 4-DEOXY-4-FORMAMIDO-L-ARABINOSE TRANSFERASE-RELATED"/>
    <property type="match status" value="1"/>
</dbReference>
<organism evidence="2 3">
    <name type="scientific">Desulfonema limicola</name>
    <dbReference type="NCBI Taxonomy" id="45656"/>
    <lineage>
        <taxon>Bacteria</taxon>
        <taxon>Pseudomonadati</taxon>
        <taxon>Thermodesulfobacteriota</taxon>
        <taxon>Desulfobacteria</taxon>
        <taxon>Desulfobacterales</taxon>
        <taxon>Desulfococcaceae</taxon>
        <taxon>Desulfonema</taxon>
    </lineage>
</organism>
<dbReference type="InterPro" id="IPR029044">
    <property type="entry name" value="Nucleotide-diphossugar_trans"/>
</dbReference>
<dbReference type="PANTHER" id="PTHR48090:SF7">
    <property type="entry name" value="RFBJ PROTEIN"/>
    <property type="match status" value="1"/>
</dbReference>
<evidence type="ECO:0000313" key="3">
    <source>
        <dbReference type="Proteomes" id="UP000663720"/>
    </source>
</evidence>
<dbReference type="GO" id="GO:0016740">
    <property type="term" value="F:transferase activity"/>
    <property type="evidence" value="ECO:0007669"/>
    <property type="project" value="UniProtKB-KW"/>
</dbReference>
<feature type="domain" description="Glycosyltransferase 2-like" evidence="1">
    <location>
        <begin position="8"/>
        <end position="160"/>
    </location>
</feature>
<sequence>MWNGKKVSVIFPTYNEKESIRSAVEDFQYQGIADEIIVINNNAAEGTSEEVAKTSAKEIMETVQGYGAAIQRGFKEASGDYIIVSEPDGTFKGRDIVKLLSYIDDFDVVYGSRTIKELIWEGANMGIFLKWGNYSVAKLMEFLFNTTSLTDVGCTMRCVNKNALKRMDPYFTVKGSFFGPEMMIISVLMKMRVIQIPMNYTKRIGTSSVTGNKITAFFLGLRMIRLILEYRLFSWLFPGRYK</sequence>
<dbReference type="Pfam" id="PF00535">
    <property type="entry name" value="Glycos_transf_2"/>
    <property type="match status" value="1"/>
</dbReference>
<keyword evidence="3" id="KW-1185">Reference proteome</keyword>
<dbReference type="Gene3D" id="3.90.550.10">
    <property type="entry name" value="Spore Coat Polysaccharide Biosynthesis Protein SpsA, Chain A"/>
    <property type="match status" value="1"/>
</dbReference>
<dbReference type="AlphaFoldDB" id="A0A975BA79"/>
<evidence type="ECO:0000259" key="1">
    <source>
        <dbReference type="Pfam" id="PF00535"/>
    </source>
</evidence>
<proteinExistence type="predicted"/>
<dbReference type="KEGG" id="dli:dnl_42460"/>
<dbReference type="CDD" id="cd04179">
    <property type="entry name" value="DPM_DPG-synthase_like"/>
    <property type="match status" value="1"/>
</dbReference>